<evidence type="ECO:0000313" key="3">
    <source>
        <dbReference type="Proteomes" id="UP000664344"/>
    </source>
</evidence>
<dbReference type="Gene3D" id="1.20.1290.10">
    <property type="entry name" value="AhpD-like"/>
    <property type="match status" value="1"/>
</dbReference>
<comment type="caution">
    <text evidence="2">The sequence shown here is derived from an EMBL/GenBank/DDBJ whole genome shotgun (WGS) entry which is preliminary data.</text>
</comment>
<proteinExistence type="predicted"/>
<dbReference type="Pfam" id="PF02627">
    <property type="entry name" value="CMD"/>
    <property type="match status" value="1"/>
</dbReference>
<dbReference type="Proteomes" id="UP000664344">
    <property type="component" value="Unassembled WGS sequence"/>
</dbReference>
<dbReference type="NCBIfam" id="TIGR00778">
    <property type="entry name" value="ahpD_dom"/>
    <property type="match status" value="1"/>
</dbReference>
<evidence type="ECO:0000313" key="2">
    <source>
        <dbReference type="EMBL" id="MBN7770999.1"/>
    </source>
</evidence>
<keyword evidence="2" id="KW-0575">Peroxidase</keyword>
<sequence length="180" mass="19333">MSRIPLKSIETSCSSGAEVLSGIKKQLGMLPNFFAGLANHLGSLNGYLAFHDAMERESSLSKAQQEMISLAIANANGCHYCVSGHTLSAKAAGVVAEEARRAQKGQAEQPEDQALLTLALEVLDTRGHVSEETLAMVKAHGFSESEIVEVVGWVGLNSFSNWINNVIQPKIDFPVVPIQE</sequence>
<reference evidence="2 3" key="1">
    <citation type="submission" date="2021-02" db="EMBL/GenBank/DDBJ databases">
        <title>PHA producing bacteria isolated from coastal sediment in Guangdong, Shenzhen.</title>
        <authorList>
            <person name="Zheng W."/>
            <person name="Yu S."/>
            <person name="Huang Y."/>
        </authorList>
    </citation>
    <scope>NUCLEOTIDE SEQUENCE [LARGE SCALE GENOMIC DNA]</scope>
    <source>
        <strain evidence="2 3">TN21-5</strain>
    </source>
</reference>
<dbReference type="InterPro" id="IPR010195">
    <property type="entry name" value="Uncharacterised_peroxidase-rel"/>
</dbReference>
<name>A0ABS3BH67_9GAMM</name>
<dbReference type="SUPFAM" id="SSF69118">
    <property type="entry name" value="AhpD-like"/>
    <property type="match status" value="1"/>
</dbReference>
<accession>A0ABS3BH67</accession>
<gene>
    <name evidence="2" type="ORF">JYP53_13920</name>
</gene>
<keyword evidence="3" id="KW-1185">Reference proteome</keyword>
<dbReference type="NCBIfam" id="TIGR01926">
    <property type="entry name" value="peroxid_rel"/>
    <property type="match status" value="1"/>
</dbReference>
<feature type="domain" description="Carboxymuconolactone decarboxylase-like" evidence="1">
    <location>
        <begin position="47"/>
        <end position="103"/>
    </location>
</feature>
<dbReference type="GO" id="GO:0004601">
    <property type="term" value="F:peroxidase activity"/>
    <property type="evidence" value="ECO:0007669"/>
    <property type="project" value="UniProtKB-KW"/>
</dbReference>
<dbReference type="InterPro" id="IPR004675">
    <property type="entry name" value="AhpD_core"/>
</dbReference>
<keyword evidence="2" id="KW-0560">Oxidoreductase</keyword>
<organism evidence="2 3">
    <name type="scientific">Marinobacter daepoensis</name>
    <dbReference type="NCBI Taxonomy" id="262077"/>
    <lineage>
        <taxon>Bacteria</taxon>
        <taxon>Pseudomonadati</taxon>
        <taxon>Pseudomonadota</taxon>
        <taxon>Gammaproteobacteria</taxon>
        <taxon>Pseudomonadales</taxon>
        <taxon>Marinobacteraceae</taxon>
        <taxon>Marinobacter</taxon>
    </lineage>
</organism>
<dbReference type="PANTHER" id="PTHR35446">
    <property type="entry name" value="SI:CH211-175M2.5"/>
    <property type="match status" value="1"/>
</dbReference>
<protein>
    <submittedName>
        <fullName evidence="2">Peroxidase-related enzyme</fullName>
    </submittedName>
</protein>
<evidence type="ECO:0000259" key="1">
    <source>
        <dbReference type="Pfam" id="PF02627"/>
    </source>
</evidence>
<dbReference type="PANTHER" id="PTHR35446:SF3">
    <property type="entry name" value="CMD DOMAIN-CONTAINING PROTEIN"/>
    <property type="match status" value="1"/>
</dbReference>
<dbReference type="RefSeq" id="WP_029652648.1">
    <property type="nucleotide sequence ID" value="NZ_JAFKDB010000019.1"/>
</dbReference>
<dbReference type="InterPro" id="IPR029032">
    <property type="entry name" value="AhpD-like"/>
</dbReference>
<dbReference type="InterPro" id="IPR003779">
    <property type="entry name" value="CMD-like"/>
</dbReference>
<dbReference type="EMBL" id="JAFKDB010000019">
    <property type="protein sequence ID" value="MBN7770999.1"/>
    <property type="molecule type" value="Genomic_DNA"/>
</dbReference>